<reference evidence="5 6" key="1">
    <citation type="journal article" date="2008" name="Proc. Natl. Acad. Sci. U.S.A.">
        <title>Niche adaptation and genome expansion in the chlorophyll d-producing cyanobacterium Acaryochloris marina.</title>
        <authorList>
            <person name="Swingley W.D."/>
            <person name="Chen M."/>
            <person name="Cheung P.C."/>
            <person name="Conrad A.L."/>
            <person name="Dejesa L.C."/>
            <person name="Hao J."/>
            <person name="Honchak B.M."/>
            <person name="Karbach L.E."/>
            <person name="Kurdoglu A."/>
            <person name="Lahiri S."/>
            <person name="Mastrian S.D."/>
            <person name="Miyashita H."/>
            <person name="Page L."/>
            <person name="Ramakrishna P."/>
            <person name="Satoh S."/>
            <person name="Sattley W.M."/>
            <person name="Shimada Y."/>
            <person name="Taylor H.L."/>
            <person name="Tomo T."/>
            <person name="Tsuchiya T."/>
            <person name="Wang Z.T."/>
            <person name="Raymond J."/>
            <person name="Mimuro M."/>
            <person name="Blankenship R.E."/>
            <person name="Touchman J.W."/>
        </authorList>
    </citation>
    <scope>NUCLEOTIDE SEQUENCE [LARGE SCALE GENOMIC DNA]</scope>
    <source>
        <strain evidence="6">MBIC 11017</strain>
    </source>
</reference>
<proteinExistence type="predicted"/>
<protein>
    <submittedName>
        <fullName evidence="5">Peptidase M23 domain protein</fullName>
    </submittedName>
</protein>
<dbReference type="InterPro" id="IPR050570">
    <property type="entry name" value="Cell_wall_metabolism_enzyme"/>
</dbReference>
<evidence type="ECO:0000313" key="6">
    <source>
        <dbReference type="Proteomes" id="UP000000268"/>
    </source>
</evidence>
<keyword evidence="3" id="KW-1133">Transmembrane helix</keyword>
<organism evidence="5 6">
    <name type="scientific">Acaryochloris marina (strain MBIC 11017)</name>
    <dbReference type="NCBI Taxonomy" id="329726"/>
    <lineage>
        <taxon>Bacteria</taxon>
        <taxon>Bacillati</taxon>
        <taxon>Cyanobacteriota</taxon>
        <taxon>Cyanophyceae</taxon>
        <taxon>Acaryochloridales</taxon>
        <taxon>Acaryochloridaceae</taxon>
        <taxon>Acaryochloris</taxon>
    </lineage>
</organism>
<evidence type="ECO:0000256" key="2">
    <source>
        <dbReference type="SAM" id="Coils"/>
    </source>
</evidence>
<dbReference type="STRING" id="329726.AM1_5374"/>
<gene>
    <name evidence="5" type="ordered locus">AM1_5374</name>
</gene>
<dbReference type="FunFam" id="2.70.70.10:FF:000006">
    <property type="entry name" value="M23 family peptidase"/>
    <property type="match status" value="1"/>
</dbReference>
<dbReference type="MEROPS" id="M23.009"/>
<dbReference type="eggNOG" id="COG4942">
    <property type="taxonomic scope" value="Bacteria"/>
</dbReference>
<dbReference type="Proteomes" id="UP000000268">
    <property type="component" value="Chromosome"/>
</dbReference>
<dbReference type="InterPro" id="IPR011055">
    <property type="entry name" value="Dup_hybrid_motif"/>
</dbReference>
<evidence type="ECO:0000259" key="4">
    <source>
        <dbReference type="Pfam" id="PF01551"/>
    </source>
</evidence>
<accession>B0CBT0</accession>
<keyword evidence="3" id="KW-0812">Transmembrane</keyword>
<feature type="transmembrane region" description="Helical" evidence="3">
    <location>
        <begin position="21"/>
        <end position="41"/>
    </location>
</feature>
<keyword evidence="2" id="KW-0175">Coiled coil</keyword>
<dbReference type="CDD" id="cd12797">
    <property type="entry name" value="M23_peptidase"/>
    <property type="match status" value="1"/>
</dbReference>
<evidence type="ECO:0000256" key="3">
    <source>
        <dbReference type="SAM" id="Phobius"/>
    </source>
</evidence>
<feature type="coiled-coil region" evidence="2">
    <location>
        <begin position="54"/>
        <end position="137"/>
    </location>
</feature>
<dbReference type="Gene3D" id="6.10.250.3150">
    <property type="match status" value="1"/>
</dbReference>
<keyword evidence="3" id="KW-0472">Membrane</keyword>
<dbReference type="SUPFAM" id="SSF51261">
    <property type="entry name" value="Duplicated hybrid motif"/>
    <property type="match status" value="1"/>
</dbReference>
<dbReference type="KEGG" id="amr:AM1_5374"/>
<dbReference type="PANTHER" id="PTHR21666:SF289">
    <property type="entry name" value="L-ALA--D-GLU ENDOPEPTIDASE"/>
    <property type="match status" value="1"/>
</dbReference>
<evidence type="ECO:0000256" key="1">
    <source>
        <dbReference type="ARBA" id="ARBA00022729"/>
    </source>
</evidence>
<keyword evidence="1" id="KW-0732">Signal</keyword>
<dbReference type="Gene3D" id="2.70.70.10">
    <property type="entry name" value="Glucose Permease (Domain IIA)"/>
    <property type="match status" value="1"/>
</dbReference>
<dbReference type="EMBL" id="CP000828">
    <property type="protein sequence ID" value="ABW30330.1"/>
    <property type="molecule type" value="Genomic_DNA"/>
</dbReference>
<name>B0CBT0_ACAM1</name>
<keyword evidence="6" id="KW-1185">Reference proteome</keyword>
<dbReference type="PANTHER" id="PTHR21666">
    <property type="entry name" value="PEPTIDASE-RELATED"/>
    <property type="match status" value="1"/>
</dbReference>
<evidence type="ECO:0000313" key="5">
    <source>
        <dbReference type="EMBL" id="ABW30330.1"/>
    </source>
</evidence>
<dbReference type="InterPro" id="IPR016047">
    <property type="entry name" value="M23ase_b-sheet_dom"/>
</dbReference>
<dbReference type="GO" id="GO:0004222">
    <property type="term" value="F:metalloendopeptidase activity"/>
    <property type="evidence" value="ECO:0007669"/>
    <property type="project" value="TreeGrafter"/>
</dbReference>
<dbReference type="AlphaFoldDB" id="B0CBT0"/>
<dbReference type="HOGENOM" id="CLU_029425_4_3_3"/>
<sequence>MPRRSSLHASSRTRNLSTARDLTRIVGVIVGLCLAVFLFTLSEYPSFAQNSSDLNDLQERRIQVEEQRSKVTKQRQQIENLEGAAKKRLGGLERNIQFTEGQIKENEAKLKQANDKLQKIEADLTKAETAYKKKQGNTVARLRVLQRQRDSSTWVALLQSKSIEELLDRRYQLQLVYKSDRTSLLALKDEKEKINDKKLLAEIQKNQISLLSEQLLYQKANFKAQASVQSQLVTRLKSDRRALQAAEQQLSRDVNNISQVIAQRIAEQQVAFRSNAPGFQQILGTGQMVRPVVGPITSNFGYRSHPIFGTGRFHAGTDFGAPTGAPIFASDSGTVIVAEWYGGYGNAVIIDHGNGLTTLYGHCSELYVTVGQGVQRGQTIAAVGSTGLSTGPHLHFEVRVQGEPTEPLAYL</sequence>
<feature type="domain" description="M23ase beta-sheet core" evidence="4">
    <location>
        <begin position="312"/>
        <end position="407"/>
    </location>
</feature>
<dbReference type="Pfam" id="PF01551">
    <property type="entry name" value="Peptidase_M23"/>
    <property type="match status" value="1"/>
</dbReference>